<protein>
    <submittedName>
        <fullName evidence="2">Uncharacterized protein</fullName>
    </submittedName>
</protein>
<proteinExistence type="predicted"/>
<reference evidence="3" key="1">
    <citation type="submission" date="2015-01" db="EMBL/GenBank/DDBJ databases">
        <authorList>
            <person name="Aksoy S."/>
            <person name="Warren W."/>
            <person name="Wilson R.K."/>
        </authorList>
    </citation>
    <scope>NUCLEOTIDE SEQUENCE [LARGE SCALE GENOMIC DNA]</scope>
    <source>
        <strain evidence="3">IAEA</strain>
    </source>
</reference>
<keyword evidence="1" id="KW-0812">Transmembrane</keyword>
<organism evidence="2 3">
    <name type="scientific">Glossina palpalis gambiensis</name>
    <dbReference type="NCBI Taxonomy" id="67801"/>
    <lineage>
        <taxon>Eukaryota</taxon>
        <taxon>Metazoa</taxon>
        <taxon>Ecdysozoa</taxon>
        <taxon>Arthropoda</taxon>
        <taxon>Hexapoda</taxon>
        <taxon>Insecta</taxon>
        <taxon>Pterygota</taxon>
        <taxon>Neoptera</taxon>
        <taxon>Endopterygota</taxon>
        <taxon>Diptera</taxon>
        <taxon>Brachycera</taxon>
        <taxon>Muscomorpha</taxon>
        <taxon>Hippoboscoidea</taxon>
        <taxon>Glossinidae</taxon>
        <taxon>Glossina</taxon>
    </lineage>
</organism>
<keyword evidence="1" id="KW-0472">Membrane</keyword>
<reference evidence="2" key="2">
    <citation type="submission" date="2020-05" db="UniProtKB">
        <authorList>
            <consortium name="EnsemblMetazoa"/>
        </authorList>
    </citation>
    <scope>IDENTIFICATION</scope>
    <source>
        <strain evidence="2">IAEA</strain>
    </source>
</reference>
<keyword evidence="3" id="KW-1185">Reference proteome</keyword>
<feature type="transmembrane region" description="Helical" evidence="1">
    <location>
        <begin position="33"/>
        <end position="52"/>
    </location>
</feature>
<accession>A0A1B0BJR3</accession>
<dbReference type="AlphaFoldDB" id="A0A1B0BJR3"/>
<dbReference type="EMBL" id="JXJN01015504">
    <property type="status" value="NOT_ANNOTATED_CDS"/>
    <property type="molecule type" value="Genomic_DNA"/>
</dbReference>
<evidence type="ECO:0000313" key="2">
    <source>
        <dbReference type="EnsemblMetazoa" id="GPPI032300-PA"/>
    </source>
</evidence>
<keyword evidence="1" id="KW-1133">Transmembrane helix</keyword>
<sequence length="101" mass="11816">MAFPLNVLSGNAIRKVRQFRNHKELLSQYLTGLLWLLFGIVCLCLCLQVQVFEKTSITDRWQQNLYDHDQRNNTTTKRSLSFAELSQLLAQPKLEEFKSVE</sequence>
<dbReference type="VEuPathDB" id="VectorBase:GPPI032300"/>
<dbReference type="EnsemblMetazoa" id="GPPI032300-RA">
    <property type="protein sequence ID" value="GPPI032300-PA"/>
    <property type="gene ID" value="GPPI032300"/>
</dbReference>
<name>A0A1B0BJR3_9MUSC</name>
<dbReference type="Proteomes" id="UP000092460">
    <property type="component" value="Unassembled WGS sequence"/>
</dbReference>
<dbReference type="EMBL" id="JXJN01015505">
    <property type="status" value="NOT_ANNOTATED_CDS"/>
    <property type="molecule type" value="Genomic_DNA"/>
</dbReference>
<evidence type="ECO:0000256" key="1">
    <source>
        <dbReference type="SAM" id="Phobius"/>
    </source>
</evidence>
<evidence type="ECO:0000313" key="3">
    <source>
        <dbReference type="Proteomes" id="UP000092460"/>
    </source>
</evidence>